<name>A0A3G5AHG8_9VIRU</name>
<reference evidence="1" key="1">
    <citation type="submission" date="2018-10" db="EMBL/GenBank/DDBJ databases">
        <title>Hidden diversity of soil giant viruses.</title>
        <authorList>
            <person name="Schulz F."/>
            <person name="Alteio L."/>
            <person name="Goudeau D."/>
            <person name="Ryan E.M."/>
            <person name="Malmstrom R.R."/>
            <person name="Blanchard J."/>
            <person name="Woyke T."/>
        </authorList>
    </citation>
    <scope>NUCLEOTIDE SEQUENCE</scope>
    <source>
        <strain evidence="1">SAV1</strain>
    </source>
</reference>
<sequence length="128" mass="14974">MTETIYLKVDANDYEANKNYDSNYCDPLIITKIDDNSEINKFLDKKCSIESAITKEINSNVEPYHYYKLKCSNNVVKEINDLSNNTIISTESLLDKDIKDHDYKMKVQDEISYKVSQYRSQLYKEAGF</sequence>
<organism evidence="1">
    <name type="scientific">Satyrvirus sp</name>
    <dbReference type="NCBI Taxonomy" id="2487771"/>
    <lineage>
        <taxon>Viruses</taxon>
        <taxon>Varidnaviria</taxon>
        <taxon>Bamfordvirae</taxon>
        <taxon>Nucleocytoviricota</taxon>
        <taxon>Megaviricetes</taxon>
        <taxon>Imitervirales</taxon>
        <taxon>Mimiviridae</taxon>
        <taxon>Megamimivirinae</taxon>
    </lineage>
</organism>
<proteinExistence type="predicted"/>
<gene>
    <name evidence="1" type="ORF">Satyrvirus11_5</name>
</gene>
<evidence type="ECO:0000313" key="1">
    <source>
        <dbReference type="EMBL" id="AYV85323.1"/>
    </source>
</evidence>
<accession>A0A3G5AHG8</accession>
<protein>
    <submittedName>
        <fullName evidence="1">Uncharacterized protein</fullName>
    </submittedName>
</protein>
<dbReference type="EMBL" id="MK072447">
    <property type="protein sequence ID" value="AYV85323.1"/>
    <property type="molecule type" value="Genomic_DNA"/>
</dbReference>